<dbReference type="KEGG" id="tca:662037"/>
<proteinExistence type="predicted"/>
<reference evidence="2 3" key="1">
    <citation type="journal article" date="2008" name="Nature">
        <title>The genome of the model beetle and pest Tribolium castaneum.</title>
        <authorList>
            <consortium name="Tribolium Genome Sequencing Consortium"/>
            <person name="Richards S."/>
            <person name="Gibbs R.A."/>
            <person name="Weinstock G.M."/>
            <person name="Brown S.J."/>
            <person name="Denell R."/>
            <person name="Beeman R.W."/>
            <person name="Gibbs R."/>
            <person name="Beeman R.W."/>
            <person name="Brown S.J."/>
            <person name="Bucher G."/>
            <person name="Friedrich M."/>
            <person name="Grimmelikhuijzen C.J."/>
            <person name="Klingler M."/>
            <person name="Lorenzen M."/>
            <person name="Richards S."/>
            <person name="Roth S."/>
            <person name="Schroder R."/>
            <person name="Tautz D."/>
            <person name="Zdobnov E.M."/>
            <person name="Muzny D."/>
            <person name="Gibbs R.A."/>
            <person name="Weinstock G.M."/>
            <person name="Attaway T."/>
            <person name="Bell S."/>
            <person name="Buhay C.J."/>
            <person name="Chandrabose M.N."/>
            <person name="Chavez D."/>
            <person name="Clerk-Blankenburg K.P."/>
            <person name="Cree A."/>
            <person name="Dao M."/>
            <person name="Davis C."/>
            <person name="Chacko J."/>
            <person name="Dinh H."/>
            <person name="Dugan-Rocha S."/>
            <person name="Fowler G."/>
            <person name="Garner T.T."/>
            <person name="Garnes J."/>
            <person name="Gnirke A."/>
            <person name="Hawes A."/>
            <person name="Hernandez J."/>
            <person name="Hines S."/>
            <person name="Holder M."/>
            <person name="Hume J."/>
            <person name="Jhangiani S.N."/>
            <person name="Joshi V."/>
            <person name="Khan Z.M."/>
            <person name="Jackson L."/>
            <person name="Kovar C."/>
            <person name="Kowis A."/>
            <person name="Lee S."/>
            <person name="Lewis L.R."/>
            <person name="Margolis J."/>
            <person name="Morgan M."/>
            <person name="Nazareth L.V."/>
            <person name="Nguyen N."/>
            <person name="Okwuonu G."/>
            <person name="Parker D."/>
            <person name="Richards S."/>
            <person name="Ruiz S.J."/>
            <person name="Santibanez J."/>
            <person name="Savard J."/>
            <person name="Scherer S.E."/>
            <person name="Schneider B."/>
            <person name="Sodergren E."/>
            <person name="Tautz D."/>
            <person name="Vattahil S."/>
            <person name="Villasana D."/>
            <person name="White C.S."/>
            <person name="Wright R."/>
            <person name="Park Y."/>
            <person name="Beeman R.W."/>
            <person name="Lord J."/>
            <person name="Oppert B."/>
            <person name="Lorenzen M."/>
            <person name="Brown S."/>
            <person name="Wang L."/>
            <person name="Savard J."/>
            <person name="Tautz D."/>
            <person name="Richards S."/>
            <person name="Weinstock G."/>
            <person name="Gibbs R.A."/>
            <person name="Liu Y."/>
            <person name="Worley K."/>
            <person name="Weinstock G."/>
            <person name="Elsik C.G."/>
            <person name="Reese J.T."/>
            <person name="Elhaik E."/>
            <person name="Landan G."/>
            <person name="Graur D."/>
            <person name="Arensburger P."/>
            <person name="Atkinson P."/>
            <person name="Beeman R.W."/>
            <person name="Beidler J."/>
            <person name="Brown S.J."/>
            <person name="Demuth J.P."/>
            <person name="Drury D.W."/>
            <person name="Du Y.Z."/>
            <person name="Fujiwara H."/>
            <person name="Lorenzen M."/>
            <person name="Maselli V."/>
            <person name="Osanai M."/>
            <person name="Park Y."/>
            <person name="Robertson H.M."/>
            <person name="Tu Z."/>
            <person name="Wang J.J."/>
            <person name="Wang S."/>
            <person name="Richards S."/>
            <person name="Song H."/>
            <person name="Zhang L."/>
            <person name="Sodergren E."/>
            <person name="Werner D."/>
            <person name="Stanke M."/>
            <person name="Morgenstern B."/>
            <person name="Solovyev V."/>
            <person name="Kosarev P."/>
            <person name="Brown G."/>
            <person name="Chen H.C."/>
            <person name="Ermolaeva O."/>
            <person name="Hlavina W."/>
            <person name="Kapustin Y."/>
            <person name="Kiryutin B."/>
            <person name="Kitts P."/>
            <person name="Maglott D."/>
            <person name="Pruitt K."/>
            <person name="Sapojnikov V."/>
            <person name="Souvorov A."/>
            <person name="Mackey A.J."/>
            <person name="Waterhouse R.M."/>
            <person name="Wyder S."/>
            <person name="Zdobnov E.M."/>
            <person name="Zdobnov E.M."/>
            <person name="Wyder S."/>
            <person name="Kriventseva E.V."/>
            <person name="Kadowaki T."/>
            <person name="Bork P."/>
            <person name="Aranda M."/>
            <person name="Bao R."/>
            <person name="Beermann A."/>
            <person name="Berns N."/>
            <person name="Bolognesi R."/>
            <person name="Bonneton F."/>
            <person name="Bopp D."/>
            <person name="Brown S.J."/>
            <person name="Bucher G."/>
            <person name="Butts T."/>
            <person name="Chaumot A."/>
            <person name="Denell R.E."/>
            <person name="Ferrier D.E."/>
            <person name="Friedrich M."/>
            <person name="Gordon C.M."/>
            <person name="Jindra M."/>
            <person name="Klingler M."/>
            <person name="Lan Q."/>
            <person name="Lattorff H.M."/>
            <person name="Laudet V."/>
            <person name="von Levetsow C."/>
            <person name="Liu Z."/>
            <person name="Lutz R."/>
            <person name="Lynch J.A."/>
            <person name="da Fonseca R.N."/>
            <person name="Posnien N."/>
            <person name="Reuter R."/>
            <person name="Roth S."/>
            <person name="Savard J."/>
            <person name="Schinko J.B."/>
            <person name="Schmitt C."/>
            <person name="Schoppmeier M."/>
            <person name="Schroder R."/>
            <person name="Shippy T.D."/>
            <person name="Simonnet F."/>
            <person name="Marques-Souza H."/>
            <person name="Tautz D."/>
            <person name="Tomoyasu Y."/>
            <person name="Trauner J."/>
            <person name="Van der Zee M."/>
            <person name="Vervoort M."/>
            <person name="Wittkopp N."/>
            <person name="Wimmer E.A."/>
            <person name="Yang X."/>
            <person name="Jones A.K."/>
            <person name="Sattelle D.B."/>
            <person name="Ebert P.R."/>
            <person name="Nelson D."/>
            <person name="Scott J.G."/>
            <person name="Beeman R.W."/>
            <person name="Muthukrishnan S."/>
            <person name="Kramer K.J."/>
            <person name="Arakane Y."/>
            <person name="Beeman R.W."/>
            <person name="Zhu Q."/>
            <person name="Hogenkamp D."/>
            <person name="Dixit R."/>
            <person name="Oppert B."/>
            <person name="Jiang H."/>
            <person name="Zou Z."/>
            <person name="Marshall J."/>
            <person name="Elpidina E."/>
            <person name="Vinokurov K."/>
            <person name="Oppert C."/>
            <person name="Zou Z."/>
            <person name="Evans J."/>
            <person name="Lu Z."/>
            <person name="Zhao P."/>
            <person name="Sumathipala N."/>
            <person name="Altincicek B."/>
            <person name="Vilcinskas A."/>
            <person name="Williams M."/>
            <person name="Hultmark D."/>
            <person name="Hetru C."/>
            <person name="Jiang H."/>
            <person name="Grimmelikhuijzen C.J."/>
            <person name="Hauser F."/>
            <person name="Cazzamali G."/>
            <person name="Williamson M."/>
            <person name="Park Y."/>
            <person name="Li B."/>
            <person name="Tanaka Y."/>
            <person name="Predel R."/>
            <person name="Neupert S."/>
            <person name="Schachtner J."/>
            <person name="Verleyen P."/>
            <person name="Raible F."/>
            <person name="Bork P."/>
            <person name="Friedrich M."/>
            <person name="Walden K.K."/>
            <person name="Robertson H.M."/>
            <person name="Angeli S."/>
            <person name="Foret S."/>
            <person name="Bucher G."/>
            <person name="Schuetz S."/>
            <person name="Maleszka R."/>
            <person name="Wimmer E.A."/>
            <person name="Beeman R.W."/>
            <person name="Lorenzen M."/>
            <person name="Tomoyasu Y."/>
            <person name="Miller S.C."/>
            <person name="Grossmann D."/>
            <person name="Bucher G."/>
        </authorList>
    </citation>
    <scope>NUCLEOTIDE SEQUENCE [LARGE SCALE GENOMIC DNA]</scope>
    <source>
        <strain evidence="2 3">Georgia GA2</strain>
    </source>
</reference>
<keyword evidence="1" id="KW-0732">Signal</keyword>
<accession>D6WBB9</accession>
<evidence type="ECO:0000313" key="2">
    <source>
        <dbReference type="EMBL" id="EEZ97906.1"/>
    </source>
</evidence>
<keyword evidence="3" id="KW-1185">Reference proteome</keyword>
<dbReference type="HOGENOM" id="CLU_103099_0_0_1"/>
<protein>
    <recommendedName>
        <fullName evidence="4">Protein TsetseEP domain-containing protein</fullName>
    </recommendedName>
</protein>
<dbReference type="AlphaFoldDB" id="D6WBB9"/>
<sequence length="235" mass="25638">MRTMKQVTIVVCALLATSTAFITPRDLIDEATKQLEELKATVQGQILAAHSELEEIDQDFQTYGVNTADAALITIQQEKETIDAQLQTVKDLAHSAGKDITSCTNIREDVLNRLPSTYAEQIIKQIGGLIKEVGALLSEARYIVDISINKVHDLEHQLANCKGEILCISPLITEIQLNKIRLPQNIKTEVQAAESLVTTLKVSVNDAGEQNVAQYTSEASAILGDITACVNRIIG</sequence>
<organism evidence="2 3">
    <name type="scientific">Tribolium castaneum</name>
    <name type="common">Red flour beetle</name>
    <dbReference type="NCBI Taxonomy" id="7070"/>
    <lineage>
        <taxon>Eukaryota</taxon>
        <taxon>Metazoa</taxon>
        <taxon>Ecdysozoa</taxon>
        <taxon>Arthropoda</taxon>
        <taxon>Hexapoda</taxon>
        <taxon>Insecta</taxon>
        <taxon>Pterygota</taxon>
        <taxon>Neoptera</taxon>
        <taxon>Endopterygota</taxon>
        <taxon>Coleoptera</taxon>
        <taxon>Polyphaga</taxon>
        <taxon>Cucujiformia</taxon>
        <taxon>Tenebrionidae</taxon>
        <taxon>Tenebrionidae incertae sedis</taxon>
        <taxon>Tribolium</taxon>
    </lineage>
</organism>
<feature type="chain" id="PRO_5003088783" description="Protein TsetseEP domain-containing protein" evidence="1">
    <location>
        <begin position="21"/>
        <end position="235"/>
    </location>
</feature>
<name>D6WBB9_TRICA</name>
<dbReference type="Proteomes" id="UP000007266">
    <property type="component" value="Linkage group 2"/>
</dbReference>
<gene>
    <name evidence="2" type="primary">AUGUSTUS-3.0.2_00291</name>
    <name evidence="2" type="ORF">TcasGA2_TC000291</name>
</gene>
<evidence type="ECO:0000256" key="1">
    <source>
        <dbReference type="SAM" id="SignalP"/>
    </source>
</evidence>
<evidence type="ECO:0008006" key="4">
    <source>
        <dbReference type="Google" id="ProtNLM"/>
    </source>
</evidence>
<evidence type="ECO:0000313" key="3">
    <source>
        <dbReference type="Proteomes" id="UP000007266"/>
    </source>
</evidence>
<dbReference type="OrthoDB" id="6720430at2759"/>
<dbReference type="PhylomeDB" id="D6WBB9"/>
<feature type="signal peptide" evidence="1">
    <location>
        <begin position="1"/>
        <end position="20"/>
    </location>
</feature>
<dbReference type="EMBL" id="KQ971312">
    <property type="protein sequence ID" value="EEZ97906.1"/>
    <property type="molecule type" value="Genomic_DNA"/>
</dbReference>
<reference evidence="2 3" key="2">
    <citation type="journal article" date="2010" name="Nucleic Acids Res.">
        <title>BeetleBase in 2010: revisions to provide comprehensive genomic information for Tribolium castaneum.</title>
        <authorList>
            <person name="Kim H.S."/>
            <person name="Murphy T."/>
            <person name="Xia J."/>
            <person name="Caragea D."/>
            <person name="Park Y."/>
            <person name="Beeman R.W."/>
            <person name="Lorenzen M.D."/>
            <person name="Butcher S."/>
            <person name="Manak J.R."/>
            <person name="Brown S.J."/>
        </authorList>
    </citation>
    <scope>GENOME REANNOTATION</scope>
    <source>
        <strain evidence="2 3">Georgia GA2</strain>
    </source>
</reference>